<reference evidence="3" key="1">
    <citation type="submission" date="2016-06" db="UniProtKB">
        <authorList>
            <consortium name="WormBaseParasite"/>
        </authorList>
    </citation>
    <scope>IDENTIFICATION</scope>
</reference>
<dbReference type="WBParaSite" id="SBAD_0000564401-mRNA-1">
    <property type="protein sequence ID" value="SBAD_0000564401-mRNA-1"/>
    <property type="gene ID" value="SBAD_0000564401"/>
</dbReference>
<organism evidence="3">
    <name type="scientific">Soboliphyme baturini</name>
    <dbReference type="NCBI Taxonomy" id="241478"/>
    <lineage>
        <taxon>Eukaryota</taxon>
        <taxon>Metazoa</taxon>
        <taxon>Ecdysozoa</taxon>
        <taxon>Nematoda</taxon>
        <taxon>Enoplea</taxon>
        <taxon>Dorylaimia</taxon>
        <taxon>Dioctophymatida</taxon>
        <taxon>Dioctophymatoidea</taxon>
        <taxon>Soboliphymatidae</taxon>
        <taxon>Soboliphyme</taxon>
    </lineage>
</organism>
<protein>
    <submittedName>
        <fullName evidence="3">Secreted protein</fullName>
    </submittedName>
</protein>
<name>A0A183IP79_9BILA</name>
<evidence type="ECO:0000313" key="3">
    <source>
        <dbReference type="WBParaSite" id="SBAD_0000564401-mRNA-1"/>
    </source>
</evidence>
<evidence type="ECO:0000313" key="1">
    <source>
        <dbReference type="EMBL" id="VDP07194.1"/>
    </source>
</evidence>
<dbReference type="Proteomes" id="UP000270296">
    <property type="component" value="Unassembled WGS sequence"/>
</dbReference>
<gene>
    <name evidence="1" type="ORF">SBAD_LOCUS5426</name>
</gene>
<dbReference type="AlphaFoldDB" id="A0A183IP79"/>
<proteinExistence type="predicted"/>
<evidence type="ECO:0000313" key="2">
    <source>
        <dbReference type="Proteomes" id="UP000270296"/>
    </source>
</evidence>
<dbReference type="EMBL" id="UZAM01008982">
    <property type="protein sequence ID" value="VDP07194.1"/>
    <property type="molecule type" value="Genomic_DNA"/>
</dbReference>
<reference evidence="1 2" key="2">
    <citation type="submission" date="2018-11" db="EMBL/GenBank/DDBJ databases">
        <authorList>
            <consortium name="Pathogen Informatics"/>
        </authorList>
    </citation>
    <scope>NUCLEOTIDE SEQUENCE [LARGE SCALE GENOMIC DNA]</scope>
</reference>
<accession>A0A183IP79</accession>
<keyword evidence="2" id="KW-1185">Reference proteome</keyword>
<sequence length="96" mass="10809">MYYLSTTPRPLLALFVMINRIRPKSGQRPQRNLNCLSTVSTHHVCRSDRRPRVALALTMATSRESAVIIHNSYKARPCVPLTPPLCAIFIIHLGAK</sequence>